<sequence>MFDSDSVVNIQETKRVKPLCSEEVLRVIALLEDPPSDLSDDLLHPRIFALEQHSDDNSEPEQASDSEWEDEIETLCEPAVPQPAVPTDTNKPSQASKHPKNFPDWKILEDHLCYRRPDPLKEILGDEDEWKRVLRDHEVPETLKRNHEEPDAGHLGRDKMYERIKINFYWPGMSKDVEDFVQACETCKQVKYKQTSSKAPLQTRQPIKPWAVSVGDKVYYPNRKLSNIAAGYSASLGVKYLGPALISKIISPLVVELKNERGKLLGQHYIPDLKLPRRSDRLANKN</sequence>
<name>A0A8J2MU03_COTCN</name>
<feature type="compositionally biased region" description="Polar residues" evidence="1">
    <location>
        <begin position="87"/>
        <end position="96"/>
    </location>
</feature>
<dbReference type="PANTHER" id="PTHR47266">
    <property type="entry name" value="ENDONUCLEASE-RELATED"/>
    <property type="match status" value="1"/>
</dbReference>
<organism evidence="3 4">
    <name type="scientific">Cotesia congregata</name>
    <name type="common">Parasitoid wasp</name>
    <name type="synonym">Apanteles congregatus</name>
    <dbReference type="NCBI Taxonomy" id="51543"/>
    <lineage>
        <taxon>Eukaryota</taxon>
        <taxon>Metazoa</taxon>
        <taxon>Ecdysozoa</taxon>
        <taxon>Arthropoda</taxon>
        <taxon>Hexapoda</taxon>
        <taxon>Insecta</taxon>
        <taxon>Pterygota</taxon>
        <taxon>Neoptera</taxon>
        <taxon>Endopterygota</taxon>
        <taxon>Hymenoptera</taxon>
        <taxon>Apocrita</taxon>
        <taxon>Ichneumonoidea</taxon>
        <taxon>Braconidae</taxon>
        <taxon>Microgastrinae</taxon>
        <taxon>Cotesia</taxon>
    </lineage>
</organism>
<dbReference type="InterPro" id="IPR041588">
    <property type="entry name" value="Integrase_H2C2"/>
</dbReference>
<dbReference type="AlphaFoldDB" id="A0A8J2MU03"/>
<dbReference type="InterPro" id="IPR052160">
    <property type="entry name" value="Gypsy_RT_Integrase-like"/>
</dbReference>
<dbReference type="OrthoDB" id="7700898at2759"/>
<dbReference type="Pfam" id="PF17921">
    <property type="entry name" value="Integrase_H2C2"/>
    <property type="match status" value="1"/>
</dbReference>
<evidence type="ECO:0000259" key="2">
    <source>
        <dbReference type="Pfam" id="PF17921"/>
    </source>
</evidence>
<keyword evidence="4" id="KW-1185">Reference proteome</keyword>
<feature type="region of interest" description="Disordered" evidence="1">
    <location>
        <begin position="49"/>
        <end position="102"/>
    </location>
</feature>
<dbReference type="Gene3D" id="1.10.340.70">
    <property type="match status" value="1"/>
</dbReference>
<feature type="domain" description="Integrase zinc-binding" evidence="2">
    <location>
        <begin position="138"/>
        <end position="192"/>
    </location>
</feature>
<dbReference type="FunFam" id="1.10.340.70:FF:000001">
    <property type="entry name" value="Retrovirus-related Pol polyprotein from transposon gypsy-like Protein"/>
    <property type="match status" value="1"/>
</dbReference>
<protein>
    <recommendedName>
        <fullName evidence="2">Integrase zinc-binding domain-containing protein</fullName>
    </recommendedName>
</protein>
<accession>A0A8J2MU03</accession>
<reference evidence="3" key="1">
    <citation type="submission" date="2021-04" db="EMBL/GenBank/DDBJ databases">
        <authorList>
            <person name="Chebbi M.A.C M."/>
        </authorList>
    </citation>
    <scope>NUCLEOTIDE SEQUENCE</scope>
</reference>
<evidence type="ECO:0000313" key="4">
    <source>
        <dbReference type="Proteomes" id="UP000786811"/>
    </source>
</evidence>
<gene>
    <name evidence="3" type="ORF">HICCMSTLAB_LOCUS13979</name>
</gene>
<dbReference type="Proteomes" id="UP000786811">
    <property type="component" value="Unassembled WGS sequence"/>
</dbReference>
<feature type="compositionally biased region" description="Acidic residues" evidence="1">
    <location>
        <begin position="57"/>
        <end position="74"/>
    </location>
</feature>
<dbReference type="EMBL" id="CAJNRD030001124">
    <property type="protein sequence ID" value="CAG5109343.1"/>
    <property type="molecule type" value="Genomic_DNA"/>
</dbReference>
<evidence type="ECO:0000313" key="3">
    <source>
        <dbReference type="EMBL" id="CAG5109343.1"/>
    </source>
</evidence>
<proteinExistence type="predicted"/>
<comment type="caution">
    <text evidence="3">The sequence shown here is derived from an EMBL/GenBank/DDBJ whole genome shotgun (WGS) entry which is preliminary data.</text>
</comment>
<evidence type="ECO:0000256" key="1">
    <source>
        <dbReference type="SAM" id="MobiDB-lite"/>
    </source>
</evidence>